<organism evidence="8 9">
    <name type="scientific">Patiriisocius hiemis</name>
    <dbReference type="NCBI Taxonomy" id="3075604"/>
    <lineage>
        <taxon>Bacteria</taxon>
        <taxon>Pseudomonadati</taxon>
        <taxon>Bacteroidota</taxon>
        <taxon>Flavobacteriia</taxon>
        <taxon>Flavobacteriales</taxon>
        <taxon>Flavobacteriaceae</taxon>
        <taxon>Patiriisocius</taxon>
    </lineage>
</organism>
<dbReference type="GO" id="GO:0008168">
    <property type="term" value="F:methyltransferase activity"/>
    <property type="evidence" value="ECO:0007669"/>
    <property type="project" value="UniProtKB-KW"/>
</dbReference>
<dbReference type="HAMAP" id="MF_01872">
    <property type="entry name" value="tRNA_methyltr_YfiC"/>
    <property type="match status" value="1"/>
</dbReference>
<dbReference type="CDD" id="cd02440">
    <property type="entry name" value="AdoMet_MTases"/>
    <property type="match status" value="1"/>
</dbReference>
<comment type="caution">
    <text evidence="8">The sequence shown here is derived from an EMBL/GenBank/DDBJ whole genome shotgun (WGS) entry which is preliminary data.</text>
</comment>
<dbReference type="PROSITE" id="PS01131">
    <property type="entry name" value="RRNA_A_DIMETH"/>
    <property type="match status" value="1"/>
</dbReference>
<evidence type="ECO:0000256" key="5">
    <source>
        <dbReference type="ARBA" id="ARBA00022694"/>
    </source>
</evidence>
<evidence type="ECO:0000256" key="1">
    <source>
        <dbReference type="ARBA" id="ARBA00022490"/>
    </source>
</evidence>
<feature type="domain" description="Methyltransferase small" evidence="7">
    <location>
        <begin position="37"/>
        <end position="123"/>
    </location>
</feature>
<comment type="function">
    <text evidence="6">Specifically methylates the adenine in position 37 of tRNA(1)(Val) (anticodon cmo5UAC).</text>
</comment>
<dbReference type="PROSITE" id="PS00092">
    <property type="entry name" value="N6_MTASE"/>
    <property type="match status" value="1"/>
</dbReference>
<dbReference type="Pfam" id="PF05175">
    <property type="entry name" value="MTS"/>
    <property type="match status" value="1"/>
</dbReference>
<dbReference type="GO" id="GO:0032259">
    <property type="term" value="P:methylation"/>
    <property type="evidence" value="ECO:0007669"/>
    <property type="project" value="UniProtKB-KW"/>
</dbReference>
<dbReference type="SUPFAM" id="SSF53335">
    <property type="entry name" value="S-adenosyl-L-methionine-dependent methyltransferases"/>
    <property type="match status" value="1"/>
</dbReference>
<evidence type="ECO:0000256" key="4">
    <source>
        <dbReference type="ARBA" id="ARBA00022691"/>
    </source>
</evidence>
<dbReference type="InterPro" id="IPR029063">
    <property type="entry name" value="SAM-dependent_MTases_sf"/>
</dbReference>
<dbReference type="InterPro" id="IPR002052">
    <property type="entry name" value="DNA_methylase_N6_adenine_CS"/>
</dbReference>
<dbReference type="PANTHER" id="PTHR47739">
    <property type="entry name" value="TRNA1(VAL) (ADENINE(37)-N6)-METHYLTRANSFERASE"/>
    <property type="match status" value="1"/>
</dbReference>
<evidence type="ECO:0000313" key="8">
    <source>
        <dbReference type="EMBL" id="MDT0556368.1"/>
    </source>
</evidence>
<dbReference type="Proteomes" id="UP001254488">
    <property type="component" value="Unassembled WGS sequence"/>
</dbReference>
<comment type="similarity">
    <text evidence="6">Belongs to the methyltransferase superfamily. tRNA (adenine-N(6)-)-methyltransferase family.</text>
</comment>
<dbReference type="PANTHER" id="PTHR47739:SF1">
    <property type="entry name" value="TRNA1(VAL) (ADENINE(37)-N6)-METHYLTRANSFERASE"/>
    <property type="match status" value="1"/>
</dbReference>
<keyword evidence="1 6" id="KW-0963">Cytoplasm</keyword>
<dbReference type="Gene3D" id="3.40.50.150">
    <property type="entry name" value="Vaccinia Virus protein VP39"/>
    <property type="match status" value="1"/>
</dbReference>
<proteinExistence type="inferred from homology"/>
<comment type="catalytic activity">
    <reaction evidence="6">
        <text>adenosine(37) in tRNA1(Val) + S-adenosyl-L-methionine = N(6)-methyladenosine(37) in tRNA1(Val) + S-adenosyl-L-homocysteine + H(+)</text>
        <dbReference type="Rhea" id="RHEA:43160"/>
        <dbReference type="Rhea" id="RHEA-COMP:10369"/>
        <dbReference type="Rhea" id="RHEA-COMP:10370"/>
        <dbReference type="ChEBI" id="CHEBI:15378"/>
        <dbReference type="ChEBI" id="CHEBI:57856"/>
        <dbReference type="ChEBI" id="CHEBI:59789"/>
        <dbReference type="ChEBI" id="CHEBI:74411"/>
        <dbReference type="ChEBI" id="CHEBI:74449"/>
        <dbReference type="EC" id="2.1.1.223"/>
    </reaction>
</comment>
<sequence>MSQSFKFKQFIIHQDKCAMKIGTDGVLLGAWTPIAKHTDSILDIGAGTGVISLQMAQRCGAQTIDAIEIDDLAHEQCTQNFEASPWTDRLFCYHASVQEFASEIDEKYTLIISNPPFYRDTFKTESLSRDTARFEDALPFKHLLVCASHLLEDDGCFSVIIPKKEEDHFIQLASESNLYPLKICRVKGRPSAEIKRSMILFSFKKQAPQIETLVIETERHQYTTEYQKIVSNFYLKM</sequence>
<name>A0ABU2YDW7_9FLAO</name>
<evidence type="ECO:0000259" key="7">
    <source>
        <dbReference type="Pfam" id="PF05175"/>
    </source>
</evidence>
<dbReference type="InterPro" id="IPR020596">
    <property type="entry name" value="rRNA_Ade_Mease_Trfase_CS"/>
</dbReference>
<dbReference type="InterPro" id="IPR022882">
    <property type="entry name" value="tRNA_adenine-N6_MeTrfase"/>
</dbReference>
<keyword evidence="5 6" id="KW-0819">tRNA processing</keyword>
<evidence type="ECO:0000256" key="3">
    <source>
        <dbReference type="ARBA" id="ARBA00022679"/>
    </source>
</evidence>
<evidence type="ECO:0000256" key="2">
    <source>
        <dbReference type="ARBA" id="ARBA00022603"/>
    </source>
</evidence>
<dbReference type="InterPro" id="IPR050210">
    <property type="entry name" value="tRNA_Adenine-N(6)_MTase"/>
</dbReference>
<comment type="subcellular location">
    <subcellularLocation>
        <location evidence="6">Cytoplasm</location>
    </subcellularLocation>
</comment>
<protein>
    <recommendedName>
        <fullName evidence="6">tRNA1(Val) (adenine(37)-N6)-methyltransferase</fullName>
        <ecNumber evidence="6">2.1.1.223</ecNumber>
    </recommendedName>
    <alternativeName>
        <fullName evidence="6">tRNA m6A37 methyltransferase</fullName>
    </alternativeName>
</protein>
<keyword evidence="3 6" id="KW-0808">Transferase</keyword>
<evidence type="ECO:0000313" key="9">
    <source>
        <dbReference type="Proteomes" id="UP001254488"/>
    </source>
</evidence>
<gene>
    <name evidence="8" type="ORF">RM538_10160</name>
</gene>
<keyword evidence="4 6" id="KW-0949">S-adenosyl-L-methionine</keyword>
<keyword evidence="2 6" id="KW-0489">Methyltransferase</keyword>
<keyword evidence="9" id="KW-1185">Reference proteome</keyword>
<dbReference type="EC" id="2.1.1.223" evidence="6"/>
<reference evidence="8 9" key="1">
    <citation type="submission" date="2023-09" db="EMBL/GenBank/DDBJ databases">
        <authorList>
            <person name="Rey-Velasco X."/>
        </authorList>
    </citation>
    <scope>NUCLEOTIDE SEQUENCE [LARGE SCALE GENOMIC DNA]</scope>
    <source>
        <strain evidence="8 9">W242</strain>
    </source>
</reference>
<dbReference type="InterPro" id="IPR007848">
    <property type="entry name" value="Small_mtfrase_dom"/>
</dbReference>
<accession>A0ABU2YDW7</accession>
<evidence type="ECO:0000256" key="6">
    <source>
        <dbReference type="HAMAP-Rule" id="MF_01872"/>
    </source>
</evidence>
<dbReference type="EMBL" id="JAVRHZ010000006">
    <property type="protein sequence ID" value="MDT0556368.1"/>
    <property type="molecule type" value="Genomic_DNA"/>
</dbReference>